<gene>
    <name evidence="2" type="ORF">BV898_09670</name>
</gene>
<feature type="region of interest" description="Disordered" evidence="1">
    <location>
        <begin position="20"/>
        <end position="46"/>
    </location>
</feature>
<dbReference type="AlphaFoldDB" id="A0A1W0WLV1"/>
<dbReference type="Proteomes" id="UP000192578">
    <property type="component" value="Unassembled WGS sequence"/>
</dbReference>
<dbReference type="EMBL" id="MTYJ01000077">
    <property type="protein sequence ID" value="OQV16186.1"/>
    <property type="molecule type" value="Genomic_DNA"/>
</dbReference>
<comment type="caution">
    <text evidence="2">The sequence shown here is derived from an EMBL/GenBank/DDBJ whole genome shotgun (WGS) entry which is preliminary data.</text>
</comment>
<sequence length="128" mass="14131">MSNYGILAVKKGAELHGSVSVLPQASQTSRRTHYSKDSPSRSRCSGQFRRQFNPHRRSQFARHGADNNCNFQKQVWDQKCNSRSGRRQQGSSGRGTSDCAATKAVGNESGHRSSVASIGSRAYFPRAR</sequence>
<feature type="region of interest" description="Disordered" evidence="1">
    <location>
        <begin position="78"/>
        <end position="128"/>
    </location>
</feature>
<proteinExistence type="predicted"/>
<name>A0A1W0WLV1_HYPEX</name>
<evidence type="ECO:0000313" key="2">
    <source>
        <dbReference type="EMBL" id="OQV16186.1"/>
    </source>
</evidence>
<keyword evidence="3" id="KW-1185">Reference proteome</keyword>
<reference evidence="3" key="1">
    <citation type="submission" date="2017-01" db="EMBL/GenBank/DDBJ databases">
        <title>Comparative genomics of anhydrobiosis in the tardigrade Hypsibius dujardini.</title>
        <authorList>
            <person name="Yoshida Y."/>
            <person name="Koutsovoulos G."/>
            <person name="Laetsch D."/>
            <person name="Stevens L."/>
            <person name="Kumar S."/>
            <person name="Horikawa D."/>
            <person name="Ishino K."/>
            <person name="Komine S."/>
            <person name="Tomita M."/>
            <person name="Blaxter M."/>
            <person name="Arakawa K."/>
        </authorList>
    </citation>
    <scope>NUCLEOTIDE SEQUENCE [LARGE SCALE GENOMIC DNA]</scope>
    <source>
        <strain evidence="3">Z151</strain>
    </source>
</reference>
<accession>A0A1W0WLV1</accession>
<protein>
    <submittedName>
        <fullName evidence="2">Uncharacterized protein</fullName>
    </submittedName>
</protein>
<evidence type="ECO:0000256" key="1">
    <source>
        <dbReference type="SAM" id="MobiDB-lite"/>
    </source>
</evidence>
<organism evidence="2 3">
    <name type="scientific">Hypsibius exemplaris</name>
    <name type="common">Freshwater tardigrade</name>
    <dbReference type="NCBI Taxonomy" id="2072580"/>
    <lineage>
        <taxon>Eukaryota</taxon>
        <taxon>Metazoa</taxon>
        <taxon>Ecdysozoa</taxon>
        <taxon>Tardigrada</taxon>
        <taxon>Eutardigrada</taxon>
        <taxon>Parachela</taxon>
        <taxon>Hypsibioidea</taxon>
        <taxon>Hypsibiidae</taxon>
        <taxon>Hypsibius</taxon>
    </lineage>
</organism>
<evidence type="ECO:0000313" key="3">
    <source>
        <dbReference type="Proteomes" id="UP000192578"/>
    </source>
</evidence>